<comment type="similarity">
    <text evidence="1">Belongs to the ATP-dependent AMP-binding enzyme family.</text>
</comment>
<protein>
    <submittedName>
        <fullName evidence="5">Acyl-CoA synthetase (AMP-forming)/AMP-acid ligase II</fullName>
    </submittedName>
</protein>
<name>A0A1H3C4P2_9PSED</name>
<dbReference type="InterPro" id="IPR020845">
    <property type="entry name" value="AMP-binding_CS"/>
</dbReference>
<evidence type="ECO:0000256" key="1">
    <source>
        <dbReference type="ARBA" id="ARBA00006432"/>
    </source>
</evidence>
<dbReference type="STRING" id="1007099.SAMN05216287_3094"/>
<dbReference type="RefSeq" id="WP_090230011.1">
    <property type="nucleotide sequence ID" value="NZ_FNNU01000004.1"/>
</dbReference>
<organism evidence="5 6">
    <name type="scientific">Pseudomonas kuykendallii</name>
    <dbReference type="NCBI Taxonomy" id="1007099"/>
    <lineage>
        <taxon>Bacteria</taxon>
        <taxon>Pseudomonadati</taxon>
        <taxon>Pseudomonadota</taxon>
        <taxon>Gammaproteobacteria</taxon>
        <taxon>Pseudomonadales</taxon>
        <taxon>Pseudomonadaceae</taxon>
        <taxon>Pseudomonas</taxon>
    </lineage>
</organism>
<reference evidence="6" key="1">
    <citation type="submission" date="2016-10" db="EMBL/GenBank/DDBJ databases">
        <authorList>
            <person name="Varghese N."/>
            <person name="Submissions S."/>
        </authorList>
    </citation>
    <scope>NUCLEOTIDE SEQUENCE [LARGE SCALE GENOMIC DNA]</scope>
    <source>
        <strain evidence="6">NRRL B-59562</strain>
    </source>
</reference>
<dbReference type="InterPro" id="IPR042099">
    <property type="entry name" value="ANL_N_sf"/>
</dbReference>
<keyword evidence="2 5" id="KW-0436">Ligase</keyword>
<feature type="domain" description="AMP-dependent synthetase/ligase" evidence="3">
    <location>
        <begin position="9"/>
        <end position="369"/>
    </location>
</feature>
<dbReference type="InterPro" id="IPR045851">
    <property type="entry name" value="AMP-bd_C_sf"/>
</dbReference>
<accession>A0A1H3C4P2</accession>
<evidence type="ECO:0000259" key="3">
    <source>
        <dbReference type="Pfam" id="PF00501"/>
    </source>
</evidence>
<dbReference type="PANTHER" id="PTHR43767:SF1">
    <property type="entry name" value="NONRIBOSOMAL PEPTIDE SYNTHASE PES1 (EUROFUNG)-RELATED"/>
    <property type="match status" value="1"/>
</dbReference>
<dbReference type="InterPro" id="IPR050237">
    <property type="entry name" value="ATP-dep_AMP-bd_enzyme"/>
</dbReference>
<dbReference type="Gene3D" id="3.40.50.12780">
    <property type="entry name" value="N-terminal domain of ligase-like"/>
    <property type="match status" value="1"/>
</dbReference>
<dbReference type="EMBL" id="FNNU01000004">
    <property type="protein sequence ID" value="SDX48868.1"/>
    <property type="molecule type" value="Genomic_DNA"/>
</dbReference>
<dbReference type="Pfam" id="PF00501">
    <property type="entry name" value="AMP-binding"/>
    <property type="match status" value="1"/>
</dbReference>
<sequence>MNIANWLNDAARRWPQRPALFEGERLVSDYAGFAADAAALAVALREEHGIAPGERVALFMKNCCEYLELFYAIWWAGAVAVPINCKLHRSEAAWIAENAEARLIFTDEGALFGAGQLHAGCVELAGRGAALEALKADRGAAPGPQSRSADDLAWLFYTSGTTGRSKGVMLSHGNLTAMSLCYPVDVDAVDANDAFVYAAPMSHGAGLYNFIHVRCGARHVVPVSRGFGAGELFELARGHGQLSLFAAPTMVKRMTDEARRQGYAGEGIKSIIYGGAPMYLADLQEALATFGPRLIQIYGQGESPMTVTALSRELIADRTHPHWQRLASSVGQAQSCVEVRVVDAQRQPLAPGVPGEIAVRGATVMRGYWRNDAASAATLVDGWLYTGDIGYLDEQGFLTLTDRSKDVIISGGSNIYPREVEEVLALHPAVSEVSVVGEAEADWGEIVVAFVVLHPGQHADEQTLNAWFVERMASFKKPKRYLFREELPKNSYGKILKTELRQSLESAAAAS</sequence>
<evidence type="ECO:0000256" key="2">
    <source>
        <dbReference type="ARBA" id="ARBA00022598"/>
    </source>
</evidence>
<dbReference type="SUPFAM" id="SSF56801">
    <property type="entry name" value="Acetyl-CoA synthetase-like"/>
    <property type="match status" value="1"/>
</dbReference>
<dbReference type="Gene3D" id="3.30.300.30">
    <property type="match status" value="1"/>
</dbReference>
<evidence type="ECO:0000313" key="6">
    <source>
        <dbReference type="Proteomes" id="UP000243778"/>
    </source>
</evidence>
<dbReference type="InterPro" id="IPR000873">
    <property type="entry name" value="AMP-dep_synth/lig_dom"/>
</dbReference>
<dbReference type="PROSITE" id="PS00455">
    <property type="entry name" value="AMP_BINDING"/>
    <property type="match status" value="1"/>
</dbReference>
<dbReference type="PANTHER" id="PTHR43767">
    <property type="entry name" value="LONG-CHAIN-FATTY-ACID--COA LIGASE"/>
    <property type="match status" value="1"/>
</dbReference>
<evidence type="ECO:0000313" key="5">
    <source>
        <dbReference type="EMBL" id="SDX48868.1"/>
    </source>
</evidence>
<dbReference type="FunFam" id="3.30.300.30:FF:000008">
    <property type="entry name" value="2,3-dihydroxybenzoate-AMP ligase"/>
    <property type="match status" value="1"/>
</dbReference>
<proteinExistence type="inferred from homology"/>
<dbReference type="InterPro" id="IPR025110">
    <property type="entry name" value="AMP-bd_C"/>
</dbReference>
<dbReference type="GO" id="GO:0016878">
    <property type="term" value="F:acid-thiol ligase activity"/>
    <property type="evidence" value="ECO:0007669"/>
    <property type="project" value="UniProtKB-ARBA"/>
</dbReference>
<dbReference type="OrthoDB" id="9803968at2"/>
<dbReference type="Proteomes" id="UP000243778">
    <property type="component" value="Unassembled WGS sequence"/>
</dbReference>
<dbReference type="Pfam" id="PF13193">
    <property type="entry name" value="AMP-binding_C"/>
    <property type="match status" value="1"/>
</dbReference>
<gene>
    <name evidence="5" type="ORF">SAMN05216287_3094</name>
</gene>
<evidence type="ECO:0000259" key="4">
    <source>
        <dbReference type="Pfam" id="PF13193"/>
    </source>
</evidence>
<feature type="domain" description="AMP-binding enzyme C-terminal" evidence="4">
    <location>
        <begin position="419"/>
        <end position="494"/>
    </location>
</feature>
<dbReference type="AlphaFoldDB" id="A0A1H3C4P2"/>
<keyword evidence="6" id="KW-1185">Reference proteome</keyword>